<accession>A0A0F9A5X5</accession>
<dbReference type="EMBL" id="LAZR01044317">
    <property type="protein sequence ID" value="KKL04959.1"/>
    <property type="molecule type" value="Genomic_DNA"/>
</dbReference>
<comment type="caution">
    <text evidence="1">The sequence shown here is derived from an EMBL/GenBank/DDBJ whole genome shotgun (WGS) entry which is preliminary data.</text>
</comment>
<dbReference type="AlphaFoldDB" id="A0A0F9A5X5"/>
<organism evidence="1">
    <name type="scientific">marine sediment metagenome</name>
    <dbReference type="NCBI Taxonomy" id="412755"/>
    <lineage>
        <taxon>unclassified sequences</taxon>
        <taxon>metagenomes</taxon>
        <taxon>ecological metagenomes</taxon>
    </lineage>
</organism>
<proteinExistence type="predicted"/>
<evidence type="ECO:0000313" key="1">
    <source>
        <dbReference type="EMBL" id="KKL04959.1"/>
    </source>
</evidence>
<reference evidence="1" key="1">
    <citation type="journal article" date="2015" name="Nature">
        <title>Complex archaea that bridge the gap between prokaryotes and eukaryotes.</title>
        <authorList>
            <person name="Spang A."/>
            <person name="Saw J.H."/>
            <person name="Jorgensen S.L."/>
            <person name="Zaremba-Niedzwiedzka K."/>
            <person name="Martijn J."/>
            <person name="Lind A.E."/>
            <person name="van Eijk R."/>
            <person name="Schleper C."/>
            <person name="Guy L."/>
            <person name="Ettema T.J."/>
        </authorList>
    </citation>
    <scope>NUCLEOTIDE SEQUENCE</scope>
</reference>
<name>A0A0F9A5X5_9ZZZZ</name>
<feature type="non-terminal residue" evidence="1">
    <location>
        <position position="1"/>
    </location>
</feature>
<protein>
    <submittedName>
        <fullName evidence="1">Uncharacterized protein</fullName>
    </submittedName>
</protein>
<gene>
    <name evidence="1" type="ORF">LCGC14_2610880</name>
</gene>
<sequence>FRMDKRPKFKIILLKGDVPEKYKEREVKFDSDVLP</sequence>